<organism evidence="27">
    <name type="scientific">Timema poppense</name>
    <name type="common">Walking stick</name>
    <dbReference type="NCBI Taxonomy" id="170557"/>
    <lineage>
        <taxon>Eukaryota</taxon>
        <taxon>Metazoa</taxon>
        <taxon>Ecdysozoa</taxon>
        <taxon>Arthropoda</taxon>
        <taxon>Hexapoda</taxon>
        <taxon>Insecta</taxon>
        <taxon>Pterygota</taxon>
        <taxon>Neoptera</taxon>
        <taxon>Polyneoptera</taxon>
        <taxon>Phasmatodea</taxon>
        <taxon>Timematodea</taxon>
        <taxon>Timematoidea</taxon>
        <taxon>Timematidae</taxon>
        <taxon>Timema</taxon>
    </lineage>
</organism>
<feature type="domain" description="Peptidase M1 membrane alanine aminopeptidase" evidence="24">
    <location>
        <begin position="334"/>
        <end position="553"/>
    </location>
</feature>
<feature type="binding site" evidence="20">
    <location>
        <position position="429"/>
    </location>
    <ligand>
        <name>Zn(2+)</name>
        <dbReference type="ChEBI" id="CHEBI:29105"/>
        <note>catalytic</note>
    </ligand>
</feature>
<evidence type="ECO:0000256" key="6">
    <source>
        <dbReference type="ARBA" id="ARBA00022622"/>
    </source>
</evidence>
<evidence type="ECO:0000256" key="3">
    <source>
        <dbReference type="ARBA" id="ARBA00010136"/>
    </source>
</evidence>
<dbReference type="GO" id="GO:0042277">
    <property type="term" value="F:peptide binding"/>
    <property type="evidence" value="ECO:0007669"/>
    <property type="project" value="TreeGrafter"/>
</dbReference>
<dbReference type="Gene3D" id="2.60.40.1730">
    <property type="entry name" value="tricorn interacting facor f3 domain"/>
    <property type="match status" value="1"/>
</dbReference>
<comment type="subcellular location">
    <subcellularLocation>
        <location evidence="2">Cell membrane</location>
        <topology evidence="2">Lipid-anchor</topology>
        <topology evidence="2">GPI-anchor</topology>
    </subcellularLocation>
    <subcellularLocation>
        <location evidence="1">Membrane</location>
        <topology evidence="1">Single-pass type II membrane protein</topology>
    </subcellularLocation>
</comment>
<dbReference type="Gene3D" id="2.60.40.1910">
    <property type="match status" value="1"/>
</dbReference>
<dbReference type="Pfam" id="PF01433">
    <property type="entry name" value="Peptidase_M1"/>
    <property type="match status" value="1"/>
</dbReference>
<dbReference type="EC" id="3.4.11.-" evidence="22"/>
<evidence type="ECO:0000256" key="9">
    <source>
        <dbReference type="ARBA" id="ARBA00022723"/>
    </source>
</evidence>
<evidence type="ECO:0000256" key="14">
    <source>
        <dbReference type="ARBA" id="ARBA00022989"/>
    </source>
</evidence>
<keyword evidence="12 20" id="KW-0862">Zinc</keyword>
<dbReference type="GO" id="GO:0005737">
    <property type="term" value="C:cytoplasm"/>
    <property type="evidence" value="ECO:0007669"/>
    <property type="project" value="TreeGrafter"/>
</dbReference>
<dbReference type="InterPro" id="IPR042097">
    <property type="entry name" value="Aminopeptidase_N-like_N_sf"/>
</dbReference>
<dbReference type="InterPro" id="IPR034016">
    <property type="entry name" value="M1_APN-typ"/>
</dbReference>
<keyword evidence="4 22" id="KW-0031">Aminopeptidase</keyword>
<dbReference type="Pfam" id="PF17900">
    <property type="entry name" value="Peptidase_M1_N"/>
    <property type="match status" value="1"/>
</dbReference>
<keyword evidence="15 22" id="KW-0482">Metalloprotease</keyword>
<dbReference type="AlphaFoldDB" id="A0A7R9GTK1"/>
<evidence type="ECO:0000256" key="8">
    <source>
        <dbReference type="ARBA" id="ARBA00022692"/>
    </source>
</evidence>
<keyword evidence="18" id="KW-0449">Lipoprotein</keyword>
<dbReference type="FunFam" id="1.10.390.10:FF:000013">
    <property type="entry name" value="Aminopeptidase N"/>
    <property type="match status" value="1"/>
</dbReference>
<dbReference type="InterPro" id="IPR050344">
    <property type="entry name" value="Peptidase_M1_aminopeptidases"/>
</dbReference>
<feature type="chain" id="PRO_5030935017" description="Aminopeptidase" evidence="23">
    <location>
        <begin position="22"/>
        <end position="756"/>
    </location>
</feature>
<dbReference type="GO" id="GO:0006508">
    <property type="term" value="P:proteolysis"/>
    <property type="evidence" value="ECO:0007669"/>
    <property type="project" value="UniProtKB-KW"/>
</dbReference>
<evidence type="ECO:0000256" key="7">
    <source>
        <dbReference type="ARBA" id="ARBA00022670"/>
    </source>
</evidence>
<dbReference type="Gene3D" id="1.25.50.20">
    <property type="match status" value="2"/>
</dbReference>
<protein>
    <recommendedName>
        <fullName evidence="22">Aminopeptidase</fullName>
        <ecNumber evidence="22">3.4.11.-</ecNumber>
    </recommendedName>
</protein>
<keyword evidence="13" id="KW-0735">Signal-anchor</keyword>
<evidence type="ECO:0000256" key="1">
    <source>
        <dbReference type="ARBA" id="ARBA00004606"/>
    </source>
</evidence>
<dbReference type="GO" id="GO:0043171">
    <property type="term" value="P:peptide catabolic process"/>
    <property type="evidence" value="ECO:0007669"/>
    <property type="project" value="TreeGrafter"/>
</dbReference>
<feature type="active site" description="Proton acceptor" evidence="19">
    <location>
        <position position="407"/>
    </location>
</feature>
<dbReference type="GO" id="GO:0070006">
    <property type="term" value="F:metalloaminopeptidase activity"/>
    <property type="evidence" value="ECO:0007669"/>
    <property type="project" value="TreeGrafter"/>
</dbReference>
<evidence type="ECO:0000259" key="25">
    <source>
        <dbReference type="Pfam" id="PF11838"/>
    </source>
</evidence>
<dbReference type="InterPro" id="IPR014782">
    <property type="entry name" value="Peptidase_M1_dom"/>
</dbReference>
<feature type="binding site" evidence="20">
    <location>
        <position position="410"/>
    </location>
    <ligand>
        <name>Zn(2+)</name>
        <dbReference type="ChEBI" id="CHEBI:29105"/>
        <note>catalytic</note>
    </ligand>
</feature>
<dbReference type="PANTHER" id="PTHR11533">
    <property type="entry name" value="PROTEASE M1 ZINC METALLOPROTEASE"/>
    <property type="match status" value="1"/>
</dbReference>
<evidence type="ECO:0000256" key="15">
    <source>
        <dbReference type="ARBA" id="ARBA00023049"/>
    </source>
</evidence>
<evidence type="ECO:0000256" key="23">
    <source>
        <dbReference type="SAM" id="SignalP"/>
    </source>
</evidence>
<dbReference type="GO" id="GO:0005615">
    <property type="term" value="C:extracellular space"/>
    <property type="evidence" value="ECO:0007669"/>
    <property type="project" value="TreeGrafter"/>
</dbReference>
<dbReference type="Pfam" id="PF11838">
    <property type="entry name" value="ERAP1_C"/>
    <property type="match status" value="1"/>
</dbReference>
<dbReference type="InterPro" id="IPR027268">
    <property type="entry name" value="Peptidase_M4/M1_CTD_sf"/>
</dbReference>
<evidence type="ECO:0000256" key="18">
    <source>
        <dbReference type="ARBA" id="ARBA00023288"/>
    </source>
</evidence>
<comment type="similarity">
    <text evidence="3 22">Belongs to the peptidase M1 family.</text>
</comment>
<evidence type="ECO:0000256" key="17">
    <source>
        <dbReference type="ARBA" id="ARBA00023180"/>
    </source>
</evidence>
<dbReference type="GO" id="GO:0098552">
    <property type="term" value="C:side of membrane"/>
    <property type="evidence" value="ECO:0007669"/>
    <property type="project" value="UniProtKB-KW"/>
</dbReference>
<dbReference type="SUPFAM" id="SSF63737">
    <property type="entry name" value="Leukotriene A4 hydrolase N-terminal domain"/>
    <property type="match status" value="1"/>
</dbReference>
<dbReference type="EMBL" id="OD000395">
    <property type="protein sequence ID" value="CAD7397441.1"/>
    <property type="molecule type" value="Genomic_DNA"/>
</dbReference>
<evidence type="ECO:0000256" key="11">
    <source>
        <dbReference type="ARBA" id="ARBA00022801"/>
    </source>
</evidence>
<evidence type="ECO:0000256" key="16">
    <source>
        <dbReference type="ARBA" id="ARBA00023136"/>
    </source>
</evidence>
<dbReference type="FunFam" id="2.60.40.1730:FF:000012">
    <property type="entry name" value="Aminopeptidase N"/>
    <property type="match status" value="1"/>
</dbReference>
<comment type="cofactor">
    <cofactor evidence="20 22">
        <name>Zn(2+)</name>
        <dbReference type="ChEBI" id="CHEBI:29105"/>
    </cofactor>
    <text evidence="20 22">Binds 1 zinc ion per subunit.</text>
</comment>
<evidence type="ECO:0000256" key="5">
    <source>
        <dbReference type="ARBA" id="ARBA00022475"/>
    </source>
</evidence>
<keyword evidence="5" id="KW-1003">Cell membrane</keyword>
<dbReference type="Gene3D" id="1.10.390.10">
    <property type="entry name" value="Neutral Protease Domain 2"/>
    <property type="match status" value="1"/>
</dbReference>
<evidence type="ECO:0000259" key="24">
    <source>
        <dbReference type="Pfam" id="PF01433"/>
    </source>
</evidence>
<keyword evidence="17" id="KW-0325">Glycoprotein</keyword>
<evidence type="ECO:0000313" key="27">
    <source>
        <dbReference type="EMBL" id="CAD7397441.1"/>
    </source>
</evidence>
<dbReference type="PRINTS" id="PR00756">
    <property type="entry name" value="ALADIPTASE"/>
</dbReference>
<dbReference type="GO" id="GO:0005886">
    <property type="term" value="C:plasma membrane"/>
    <property type="evidence" value="ECO:0007669"/>
    <property type="project" value="UniProtKB-SubCell"/>
</dbReference>
<dbReference type="GO" id="GO:0008270">
    <property type="term" value="F:zinc ion binding"/>
    <property type="evidence" value="ECO:0007669"/>
    <property type="project" value="UniProtKB-UniRule"/>
</dbReference>
<proteinExistence type="inferred from homology"/>
<dbReference type="PANTHER" id="PTHR11533:SF290">
    <property type="entry name" value="AMINOPEPTIDASE"/>
    <property type="match status" value="1"/>
</dbReference>
<feature type="signal peptide" evidence="23">
    <location>
        <begin position="1"/>
        <end position="21"/>
    </location>
</feature>
<sequence length="756" mass="85716">MILLHYDVLTVALLTITSVQAFSNSNKSDATSRSKIRQFDLTQSSANFYRINDAIDVPNVNNIKTYFSALEDTQPNLVSYQLDQDEIQGSQKKAETNADETADNRLPTSVVPDRYVITLIPNLDDGNFTFVGTVEITLNVTNATNSITVHANDLEINNESVSVHRLTDEVDLVVLGLSPDTGRHFFTVTVADSLVVGQQYRLRINYTGHLREDMGGFYRSFYYVGTEKRWLASTQFQSTSARRAFPSFDEPAFKAKFKISIARTEDRHALSNMPVASSVYEQSLNLTWDHFEETPMPMSSYLVAFVVSDFVSLNASDGIFRTWQRASALSQANYSIEISSDVLKALENFTGVEYFLPKLDQVAVPDFSAGAMENWGIVTYREQNILFEYGVSTSANKQRIAEVIAHELAHKWFGNLVSPKWWNYLWLSEGFATYFQYFAMHKVDPNMRLDHQFLILHHHTAFQTDSLESSHPMTNSPTGSSITQIVYNKAGSVIRMMEHILTTEIFRKGLNRYLTERYNSIAEADDLFSALNAQYIEDNSTPQIDVKTVMDTWTLQKGYPVVTVNRNYTTGSAIVSQKRFLLRNNESEADTSNSRWWVPLTFTSEANQDFLSTAPKIWMNDSQTDTTIADIGAKANQWVIFNIQETGFYRVNYDAQNWAFLAGYLNSDNFTNIHVLNRAQLLDDALNLARAGNYVLELLSNLQNTIGFEEQTNDDHTMKLLRNLVLTWSCDYGNRDCISWSIDTFATAMSEGNTSS</sequence>
<feature type="domain" description="ERAP1-like C-terminal" evidence="25">
    <location>
        <begin position="638"/>
        <end position="693"/>
    </location>
</feature>
<dbReference type="InterPro" id="IPR001930">
    <property type="entry name" value="Peptidase_M1"/>
</dbReference>
<dbReference type="FunFam" id="2.60.40.1910:FF:000008">
    <property type="entry name" value="Aminopeptidase"/>
    <property type="match status" value="1"/>
</dbReference>
<evidence type="ECO:0000256" key="22">
    <source>
        <dbReference type="RuleBase" id="RU364040"/>
    </source>
</evidence>
<keyword evidence="6" id="KW-0336">GPI-anchor</keyword>
<accession>A0A7R9GTK1</accession>
<keyword evidence="16" id="KW-0472">Membrane</keyword>
<evidence type="ECO:0000259" key="26">
    <source>
        <dbReference type="Pfam" id="PF17900"/>
    </source>
</evidence>
<name>A0A7R9GTK1_TIMPO</name>
<gene>
    <name evidence="27" type="ORF">TPSB3V08_LOCUS1149</name>
</gene>
<dbReference type="InterPro" id="IPR045357">
    <property type="entry name" value="Aminopeptidase_N-like_N"/>
</dbReference>
<reference evidence="27" key="1">
    <citation type="submission" date="2020-11" db="EMBL/GenBank/DDBJ databases">
        <authorList>
            <person name="Tran Van P."/>
        </authorList>
    </citation>
    <scope>NUCLEOTIDE SEQUENCE</scope>
</reference>
<evidence type="ECO:0000256" key="4">
    <source>
        <dbReference type="ARBA" id="ARBA00022438"/>
    </source>
</evidence>
<keyword evidence="9 20" id="KW-0479">Metal-binding</keyword>
<evidence type="ECO:0000256" key="19">
    <source>
        <dbReference type="PIRSR" id="PIRSR634016-1"/>
    </source>
</evidence>
<evidence type="ECO:0000256" key="21">
    <source>
        <dbReference type="PIRSR" id="PIRSR634016-4"/>
    </source>
</evidence>
<keyword evidence="7 22" id="KW-0645">Protease</keyword>
<evidence type="ECO:0000256" key="2">
    <source>
        <dbReference type="ARBA" id="ARBA00004609"/>
    </source>
</evidence>
<feature type="binding site" evidence="20">
    <location>
        <position position="406"/>
    </location>
    <ligand>
        <name>Zn(2+)</name>
        <dbReference type="ChEBI" id="CHEBI:29105"/>
        <note>catalytic</note>
    </ligand>
</feature>
<dbReference type="CDD" id="cd09601">
    <property type="entry name" value="M1_APN-Q_like"/>
    <property type="match status" value="1"/>
</dbReference>
<feature type="site" description="Transition state stabilizer" evidence="21">
    <location>
        <position position="487"/>
    </location>
</feature>
<dbReference type="InterPro" id="IPR024571">
    <property type="entry name" value="ERAP1-like_C_dom"/>
</dbReference>
<keyword evidence="10 23" id="KW-0732">Signal</keyword>
<keyword evidence="8" id="KW-0812">Transmembrane</keyword>
<keyword evidence="11 22" id="KW-0378">Hydrolase</keyword>
<feature type="domain" description="Aminopeptidase N-like N-terminal" evidence="26">
    <location>
        <begin position="111"/>
        <end position="302"/>
    </location>
</feature>
<evidence type="ECO:0000256" key="20">
    <source>
        <dbReference type="PIRSR" id="PIRSR634016-3"/>
    </source>
</evidence>
<evidence type="ECO:0000256" key="13">
    <source>
        <dbReference type="ARBA" id="ARBA00022968"/>
    </source>
</evidence>
<evidence type="ECO:0000256" key="10">
    <source>
        <dbReference type="ARBA" id="ARBA00022729"/>
    </source>
</evidence>
<dbReference type="SUPFAM" id="SSF55486">
    <property type="entry name" value="Metalloproteases ('zincins'), catalytic domain"/>
    <property type="match status" value="1"/>
</dbReference>
<keyword evidence="14" id="KW-1133">Transmembrane helix</keyword>
<evidence type="ECO:0000256" key="12">
    <source>
        <dbReference type="ARBA" id="ARBA00022833"/>
    </source>
</evidence>